<accession>A0A0F9M738</accession>
<protein>
    <submittedName>
        <fullName evidence="2">Uncharacterized protein</fullName>
    </submittedName>
</protein>
<sequence length="47" mass="5550">MKTNKRTLKQRNRDKWLVLNQEILSFAFLAAVLVFVAIIVFILVQEM</sequence>
<comment type="caution">
    <text evidence="2">The sequence shown here is derived from an EMBL/GenBank/DDBJ whole genome shotgun (WGS) entry which is preliminary data.</text>
</comment>
<evidence type="ECO:0000313" key="2">
    <source>
        <dbReference type="EMBL" id="KKM72455.1"/>
    </source>
</evidence>
<organism evidence="2">
    <name type="scientific">marine sediment metagenome</name>
    <dbReference type="NCBI Taxonomy" id="412755"/>
    <lineage>
        <taxon>unclassified sequences</taxon>
        <taxon>metagenomes</taxon>
        <taxon>ecological metagenomes</taxon>
    </lineage>
</organism>
<feature type="transmembrane region" description="Helical" evidence="1">
    <location>
        <begin position="21"/>
        <end position="44"/>
    </location>
</feature>
<keyword evidence="1" id="KW-0472">Membrane</keyword>
<keyword evidence="1" id="KW-1133">Transmembrane helix</keyword>
<keyword evidence="1" id="KW-0812">Transmembrane</keyword>
<dbReference type="EMBL" id="LAZR01009468">
    <property type="protein sequence ID" value="KKM72455.1"/>
    <property type="molecule type" value="Genomic_DNA"/>
</dbReference>
<dbReference type="AlphaFoldDB" id="A0A0F9M738"/>
<gene>
    <name evidence="2" type="ORF">LCGC14_1420360</name>
</gene>
<name>A0A0F9M738_9ZZZZ</name>
<evidence type="ECO:0000256" key="1">
    <source>
        <dbReference type="SAM" id="Phobius"/>
    </source>
</evidence>
<reference evidence="2" key="1">
    <citation type="journal article" date="2015" name="Nature">
        <title>Complex archaea that bridge the gap between prokaryotes and eukaryotes.</title>
        <authorList>
            <person name="Spang A."/>
            <person name="Saw J.H."/>
            <person name="Jorgensen S.L."/>
            <person name="Zaremba-Niedzwiedzka K."/>
            <person name="Martijn J."/>
            <person name="Lind A.E."/>
            <person name="van Eijk R."/>
            <person name="Schleper C."/>
            <person name="Guy L."/>
            <person name="Ettema T.J."/>
        </authorList>
    </citation>
    <scope>NUCLEOTIDE SEQUENCE</scope>
</reference>
<proteinExistence type="predicted"/>